<evidence type="ECO:0000313" key="2">
    <source>
        <dbReference type="Proteomes" id="UP000704176"/>
    </source>
</evidence>
<sequence>MAALRSEASIGTEVPDRYLVQLCKQFEHSISATYSGSKGRAEFEFGHCTMQASKRYLTLIVEAEDEQSLARMQHLIGLRLERCMWREKPVINWVRST</sequence>
<keyword evidence="2" id="KW-1185">Reference proteome</keyword>
<organism evidence="1 2">
    <name type="scientific">Microvirga puerhi</name>
    <dbReference type="NCBI Taxonomy" id="2876078"/>
    <lineage>
        <taxon>Bacteria</taxon>
        <taxon>Pseudomonadati</taxon>
        <taxon>Pseudomonadota</taxon>
        <taxon>Alphaproteobacteria</taxon>
        <taxon>Hyphomicrobiales</taxon>
        <taxon>Methylobacteriaceae</taxon>
        <taxon>Microvirga</taxon>
    </lineage>
</organism>
<comment type="caution">
    <text evidence="1">The sequence shown here is derived from an EMBL/GenBank/DDBJ whole genome shotgun (WGS) entry which is preliminary data.</text>
</comment>
<evidence type="ECO:0000313" key="1">
    <source>
        <dbReference type="EMBL" id="MBZ6078524.1"/>
    </source>
</evidence>
<dbReference type="Gene3D" id="3.30.310.50">
    <property type="entry name" value="Alpha-D-phosphohexomutase, C-terminal domain"/>
    <property type="match status" value="1"/>
</dbReference>
<accession>A0ABS7VSL2</accession>
<dbReference type="RefSeq" id="WP_224315273.1">
    <property type="nucleotide sequence ID" value="NZ_JAIRBM010000019.1"/>
</dbReference>
<protein>
    <submittedName>
        <fullName evidence="1">DUF2218 domain-containing protein</fullName>
    </submittedName>
</protein>
<dbReference type="Proteomes" id="UP000704176">
    <property type="component" value="Unassembled WGS sequence"/>
</dbReference>
<dbReference type="EMBL" id="JAIRBM010000019">
    <property type="protein sequence ID" value="MBZ6078524.1"/>
    <property type="molecule type" value="Genomic_DNA"/>
</dbReference>
<proteinExistence type="predicted"/>
<gene>
    <name evidence="1" type="ORF">K9B37_19895</name>
</gene>
<dbReference type="Pfam" id="PF09981">
    <property type="entry name" value="DUF2218"/>
    <property type="match status" value="1"/>
</dbReference>
<dbReference type="InterPro" id="IPR014543">
    <property type="entry name" value="UCP028291"/>
</dbReference>
<reference evidence="1 2" key="1">
    <citation type="submission" date="2021-09" db="EMBL/GenBank/DDBJ databases">
        <title>The complete genome sequence of a new microorganism.</title>
        <authorList>
            <person name="Zi Z."/>
        </authorList>
    </citation>
    <scope>NUCLEOTIDE SEQUENCE [LARGE SCALE GENOMIC DNA]</scope>
    <source>
        <strain evidence="1 2">WGZ8</strain>
    </source>
</reference>
<name>A0ABS7VSL2_9HYPH</name>